<dbReference type="GO" id="GO:0032259">
    <property type="term" value="P:methylation"/>
    <property type="evidence" value="ECO:0007669"/>
    <property type="project" value="UniProtKB-KW"/>
</dbReference>
<keyword evidence="2" id="KW-0489">Methyltransferase</keyword>
<keyword evidence="3" id="KW-1185">Reference proteome</keyword>
<dbReference type="CDD" id="cd02440">
    <property type="entry name" value="AdoMet_MTases"/>
    <property type="match status" value="1"/>
</dbReference>
<organism evidence="2 3">
    <name type="scientific">Herpetosiphon aurantiacus (strain ATCC 23779 / DSM 785 / 114-95)</name>
    <dbReference type="NCBI Taxonomy" id="316274"/>
    <lineage>
        <taxon>Bacteria</taxon>
        <taxon>Bacillati</taxon>
        <taxon>Chloroflexota</taxon>
        <taxon>Chloroflexia</taxon>
        <taxon>Herpetosiphonales</taxon>
        <taxon>Herpetosiphonaceae</taxon>
        <taxon>Herpetosiphon</taxon>
    </lineage>
</organism>
<dbReference type="STRING" id="316274.Haur_0170"/>
<dbReference type="InterPro" id="IPR013216">
    <property type="entry name" value="Methyltransf_11"/>
</dbReference>
<dbReference type="PANTHER" id="PTHR43861">
    <property type="entry name" value="TRANS-ACONITATE 2-METHYLTRANSFERASE-RELATED"/>
    <property type="match status" value="1"/>
</dbReference>
<dbReference type="EMBL" id="CP000875">
    <property type="protein sequence ID" value="ABX02822.1"/>
    <property type="molecule type" value="Genomic_DNA"/>
</dbReference>
<accession>A9B5J7</accession>
<dbReference type="HOGENOM" id="CLU_049749_2_1_0"/>
<protein>
    <submittedName>
        <fullName evidence="2">Methyltransferase type 11</fullName>
    </submittedName>
</protein>
<proteinExistence type="predicted"/>
<dbReference type="GO" id="GO:0008757">
    <property type="term" value="F:S-adenosylmethionine-dependent methyltransferase activity"/>
    <property type="evidence" value="ECO:0007669"/>
    <property type="project" value="InterPro"/>
</dbReference>
<dbReference type="Pfam" id="PF08241">
    <property type="entry name" value="Methyltransf_11"/>
    <property type="match status" value="1"/>
</dbReference>
<sequence length="269" mass="29354">MSANSEWPELNAQSNAVWETNAEHWDNSMGQDGNRFHLQLVRPAMLSLLELQAAQRVLDIGCGNGLFARHLAELGAMVLAVDASTSLIERAKQYPNPATLEYQVVDATNLAQLLALGASSFDALVSTMVLMDLPTIEPLFQAAAKLLKSQGRFVLATVHPCFQTPHNRKIVEQFENAQGEVETHSRLQIGNYLTPTVHQGVGVAGQPSAQFNFHRSLTSLLGIAFAAGFVVDGLLEPRYPTGTTSTHPFSWANFSEIPPVLVLRLRLAN</sequence>
<dbReference type="Gene3D" id="3.40.50.150">
    <property type="entry name" value="Vaccinia Virus protein VP39"/>
    <property type="match status" value="1"/>
</dbReference>
<name>A9B5J7_HERA2</name>
<keyword evidence="2" id="KW-0808">Transferase</keyword>
<evidence type="ECO:0000313" key="2">
    <source>
        <dbReference type="EMBL" id="ABX02822.1"/>
    </source>
</evidence>
<dbReference type="AlphaFoldDB" id="A9B5J7"/>
<dbReference type="BioCyc" id="HAUR316274:GHYA-173-MONOMER"/>
<dbReference type="eggNOG" id="COG2227">
    <property type="taxonomic scope" value="Bacteria"/>
</dbReference>
<evidence type="ECO:0000259" key="1">
    <source>
        <dbReference type="Pfam" id="PF08241"/>
    </source>
</evidence>
<dbReference type="InParanoid" id="A9B5J7"/>
<dbReference type="Proteomes" id="UP000000787">
    <property type="component" value="Chromosome"/>
</dbReference>
<gene>
    <name evidence="2" type="ordered locus">Haur_0170</name>
</gene>
<evidence type="ECO:0000313" key="3">
    <source>
        <dbReference type="Proteomes" id="UP000000787"/>
    </source>
</evidence>
<dbReference type="SUPFAM" id="SSF53335">
    <property type="entry name" value="S-adenosyl-L-methionine-dependent methyltransferases"/>
    <property type="match status" value="1"/>
</dbReference>
<reference evidence="2 3" key="1">
    <citation type="journal article" date="2011" name="Stand. Genomic Sci.">
        <title>Complete genome sequence of the filamentous gliding predatory bacterium Herpetosiphon aurantiacus type strain (114-95(T)).</title>
        <authorList>
            <person name="Kiss H."/>
            <person name="Nett M."/>
            <person name="Domin N."/>
            <person name="Martin K."/>
            <person name="Maresca J.A."/>
            <person name="Copeland A."/>
            <person name="Lapidus A."/>
            <person name="Lucas S."/>
            <person name="Berry K.W."/>
            <person name="Glavina Del Rio T."/>
            <person name="Dalin E."/>
            <person name="Tice H."/>
            <person name="Pitluck S."/>
            <person name="Richardson P."/>
            <person name="Bruce D."/>
            <person name="Goodwin L."/>
            <person name="Han C."/>
            <person name="Detter J.C."/>
            <person name="Schmutz J."/>
            <person name="Brettin T."/>
            <person name="Land M."/>
            <person name="Hauser L."/>
            <person name="Kyrpides N.C."/>
            <person name="Ivanova N."/>
            <person name="Goker M."/>
            <person name="Woyke T."/>
            <person name="Klenk H.P."/>
            <person name="Bryant D.A."/>
        </authorList>
    </citation>
    <scope>NUCLEOTIDE SEQUENCE [LARGE SCALE GENOMIC DNA]</scope>
    <source>
        <strain evidence="3">ATCC 23779 / DSM 785 / 114-95</strain>
    </source>
</reference>
<dbReference type="InterPro" id="IPR029063">
    <property type="entry name" value="SAM-dependent_MTases_sf"/>
</dbReference>
<dbReference type="KEGG" id="hau:Haur_0170"/>
<feature type="domain" description="Methyltransferase type 11" evidence="1">
    <location>
        <begin position="58"/>
        <end position="155"/>
    </location>
</feature>